<name>A0ACB8CXE9_DERSI</name>
<evidence type="ECO:0000313" key="1">
    <source>
        <dbReference type="EMBL" id="KAH7953948.1"/>
    </source>
</evidence>
<keyword evidence="2" id="KW-1185">Reference proteome</keyword>
<dbReference type="Proteomes" id="UP000821865">
    <property type="component" value="Chromosome 4"/>
</dbReference>
<organism evidence="1 2">
    <name type="scientific">Dermacentor silvarum</name>
    <name type="common">Tick</name>
    <dbReference type="NCBI Taxonomy" id="543639"/>
    <lineage>
        <taxon>Eukaryota</taxon>
        <taxon>Metazoa</taxon>
        <taxon>Ecdysozoa</taxon>
        <taxon>Arthropoda</taxon>
        <taxon>Chelicerata</taxon>
        <taxon>Arachnida</taxon>
        <taxon>Acari</taxon>
        <taxon>Parasitiformes</taxon>
        <taxon>Ixodida</taxon>
        <taxon>Ixodoidea</taxon>
        <taxon>Ixodidae</taxon>
        <taxon>Rhipicephalinae</taxon>
        <taxon>Dermacentor</taxon>
    </lineage>
</organism>
<reference evidence="1" key="1">
    <citation type="submission" date="2020-05" db="EMBL/GenBank/DDBJ databases">
        <title>Large-scale comparative analyses of tick genomes elucidate their genetic diversity and vector capacities.</title>
        <authorList>
            <person name="Jia N."/>
            <person name="Wang J."/>
            <person name="Shi W."/>
            <person name="Du L."/>
            <person name="Sun Y."/>
            <person name="Zhan W."/>
            <person name="Jiang J."/>
            <person name="Wang Q."/>
            <person name="Zhang B."/>
            <person name="Ji P."/>
            <person name="Sakyi L.B."/>
            <person name="Cui X."/>
            <person name="Yuan T."/>
            <person name="Jiang B."/>
            <person name="Yang W."/>
            <person name="Lam T.T.-Y."/>
            <person name="Chang Q."/>
            <person name="Ding S."/>
            <person name="Wang X."/>
            <person name="Zhu J."/>
            <person name="Ruan X."/>
            <person name="Zhao L."/>
            <person name="Wei J."/>
            <person name="Que T."/>
            <person name="Du C."/>
            <person name="Cheng J."/>
            <person name="Dai P."/>
            <person name="Han X."/>
            <person name="Huang E."/>
            <person name="Gao Y."/>
            <person name="Liu J."/>
            <person name="Shao H."/>
            <person name="Ye R."/>
            <person name="Li L."/>
            <person name="Wei W."/>
            <person name="Wang X."/>
            <person name="Wang C."/>
            <person name="Yang T."/>
            <person name="Huo Q."/>
            <person name="Li W."/>
            <person name="Guo W."/>
            <person name="Chen H."/>
            <person name="Zhou L."/>
            <person name="Ni X."/>
            <person name="Tian J."/>
            <person name="Zhou Y."/>
            <person name="Sheng Y."/>
            <person name="Liu T."/>
            <person name="Pan Y."/>
            <person name="Xia L."/>
            <person name="Li J."/>
            <person name="Zhao F."/>
            <person name="Cao W."/>
        </authorList>
    </citation>
    <scope>NUCLEOTIDE SEQUENCE</scope>
    <source>
        <strain evidence="1">Dsil-2018</strain>
    </source>
</reference>
<protein>
    <submittedName>
        <fullName evidence="1">Uncharacterized protein</fullName>
    </submittedName>
</protein>
<dbReference type="EMBL" id="CM023473">
    <property type="protein sequence ID" value="KAH7953948.1"/>
    <property type="molecule type" value="Genomic_DNA"/>
</dbReference>
<sequence length="140" mass="15669">MFTTWEEAMEALSMRMRVTVQRAAWTGLTQYTTILKMSKEHPGFPWGTIAALLPTDWENFSKAVTAIGNDKYYGFKQNIGVAVATGFLNVGYVAKEIMVKAGGREGSAITQFKGWIPNPRGKKAIDDIISKWDPTQYTRV</sequence>
<evidence type="ECO:0000313" key="2">
    <source>
        <dbReference type="Proteomes" id="UP000821865"/>
    </source>
</evidence>
<accession>A0ACB8CXE9</accession>
<comment type="caution">
    <text evidence="1">The sequence shown here is derived from an EMBL/GenBank/DDBJ whole genome shotgun (WGS) entry which is preliminary data.</text>
</comment>
<proteinExistence type="predicted"/>
<gene>
    <name evidence="1" type="ORF">HPB49_014535</name>
</gene>